<proteinExistence type="predicted"/>
<dbReference type="AlphaFoldDB" id="A0A139HVU7"/>
<accession>A0A139HVU7</accession>
<protein>
    <submittedName>
        <fullName evidence="1">Uncharacterized protein</fullName>
    </submittedName>
</protein>
<dbReference type="EMBL" id="LFZO01000552">
    <property type="protein sequence ID" value="KXT06547.1"/>
    <property type="molecule type" value="Genomic_DNA"/>
</dbReference>
<keyword evidence="2" id="KW-1185">Reference proteome</keyword>
<comment type="caution">
    <text evidence="1">The sequence shown here is derived from an EMBL/GenBank/DDBJ whole genome shotgun (WGS) entry which is preliminary data.</text>
</comment>
<sequence length="121" mass="13488">MAESVLRAMLCECIAVSDRADAVQHVVVVEADHECSVAMVLLRRGAVKSCFVYDHMLLGDSDFQQSIFIAEPDDINVIAHRHAFASDHHHVLASCRRRLSTKRNSLGRWRRVGVEDGSSVC</sequence>
<evidence type="ECO:0000313" key="1">
    <source>
        <dbReference type="EMBL" id="KXT06547.1"/>
    </source>
</evidence>
<gene>
    <name evidence="1" type="ORF">AC579_1179</name>
</gene>
<reference evidence="1 2" key="1">
    <citation type="submission" date="2015-07" db="EMBL/GenBank/DDBJ databases">
        <title>Comparative genomics of the Sigatoka disease complex on banana suggests a link between parallel evolutionary changes in Pseudocercospora fijiensis and Pseudocercospora eumusae and increased virulence on the banana host.</title>
        <authorList>
            <person name="Chang T.-C."/>
            <person name="Salvucci A."/>
            <person name="Crous P.W."/>
            <person name="Stergiopoulos I."/>
        </authorList>
    </citation>
    <scope>NUCLEOTIDE SEQUENCE [LARGE SCALE GENOMIC DNA]</scope>
    <source>
        <strain evidence="1 2">CBS 116634</strain>
    </source>
</reference>
<dbReference type="Proteomes" id="UP000073492">
    <property type="component" value="Unassembled WGS sequence"/>
</dbReference>
<evidence type="ECO:0000313" key="2">
    <source>
        <dbReference type="Proteomes" id="UP000073492"/>
    </source>
</evidence>
<organism evidence="1 2">
    <name type="scientific">Pseudocercospora musae</name>
    <dbReference type="NCBI Taxonomy" id="113226"/>
    <lineage>
        <taxon>Eukaryota</taxon>
        <taxon>Fungi</taxon>
        <taxon>Dikarya</taxon>
        <taxon>Ascomycota</taxon>
        <taxon>Pezizomycotina</taxon>
        <taxon>Dothideomycetes</taxon>
        <taxon>Dothideomycetidae</taxon>
        <taxon>Mycosphaerellales</taxon>
        <taxon>Mycosphaerellaceae</taxon>
        <taxon>Pseudocercospora</taxon>
    </lineage>
</organism>
<name>A0A139HVU7_9PEZI</name>